<dbReference type="PANTHER" id="PTHR43751:SF1">
    <property type="entry name" value="SULFATASE ATSG-RELATED"/>
    <property type="match status" value="1"/>
</dbReference>
<sequence length="481" mass="54886">MIKTKILFLLAVNSVLFLACNDSGTKEQIYSPVNILLITADDLNYNSLGCYGNTIDQITPHIDNLAQSGMRFTNAFVNIAVCQPSRQSIMTGRYPHNNGAPAFDPLDDDVPTLQEQLHKVGYLNGILGKEIHLRPTERFFWDYYIREGDLASGLGIGRDPDLYYQYALEFFTKSKKEGKPFFLMANSHDPHRPFAGSDQEKRIWGEDLPVVTRTILPSEVEVPAFLPDLPEIRKEIAEYYTSVHRMDQTVGALLQALTDAGMADNTMVMFISDNGMAVPFAKSNCYLNSNKTPWIINWPGKIPEGQVDSTHFISGIDFMPTILHALHLPVVPDMDGTSFLPVLQGKTQKYRNTVFTEFHRIFAGIDYSMRCVQEENFGYIVNFWSDEDHEIRGDALSGRTFQAMKEEALEDEAIKERLDLYVYRVPEELYDFKNDPDGLVNLIDDPAYQGDIVRLRELVRKEMKRTADPIQDEFLERFMNE</sequence>
<dbReference type="InterPro" id="IPR052701">
    <property type="entry name" value="GAG_Ulvan_Degrading_Sulfatases"/>
</dbReference>
<evidence type="ECO:0000259" key="2">
    <source>
        <dbReference type="Pfam" id="PF00884"/>
    </source>
</evidence>
<dbReference type="Proteomes" id="UP001236663">
    <property type="component" value="Unassembled WGS sequence"/>
</dbReference>
<comment type="caution">
    <text evidence="3">The sequence shown here is derived from an EMBL/GenBank/DDBJ whole genome shotgun (WGS) entry which is preliminary data.</text>
</comment>
<dbReference type="PROSITE" id="PS51257">
    <property type="entry name" value="PROKAR_LIPOPROTEIN"/>
    <property type="match status" value="1"/>
</dbReference>
<dbReference type="Gene3D" id="3.40.720.10">
    <property type="entry name" value="Alkaline Phosphatase, subunit A"/>
    <property type="match status" value="1"/>
</dbReference>
<protein>
    <submittedName>
        <fullName evidence="3">Sulfatase</fullName>
    </submittedName>
</protein>
<proteinExistence type="predicted"/>
<evidence type="ECO:0000313" key="4">
    <source>
        <dbReference type="Proteomes" id="UP001236663"/>
    </source>
</evidence>
<dbReference type="Pfam" id="PF00884">
    <property type="entry name" value="Sulfatase"/>
    <property type="match status" value="1"/>
</dbReference>
<dbReference type="CDD" id="cd16027">
    <property type="entry name" value="SGSH"/>
    <property type="match status" value="1"/>
</dbReference>
<organism evidence="3 4">
    <name type="scientific">Cyclobacterium jeungdonense</name>
    <dbReference type="NCBI Taxonomy" id="708087"/>
    <lineage>
        <taxon>Bacteria</taxon>
        <taxon>Pseudomonadati</taxon>
        <taxon>Bacteroidota</taxon>
        <taxon>Cytophagia</taxon>
        <taxon>Cytophagales</taxon>
        <taxon>Cyclobacteriaceae</taxon>
        <taxon>Cyclobacterium</taxon>
    </lineage>
</organism>
<dbReference type="PANTHER" id="PTHR43751">
    <property type="entry name" value="SULFATASE"/>
    <property type="match status" value="1"/>
</dbReference>
<reference evidence="4" key="1">
    <citation type="journal article" date="2019" name="Int. J. Syst. Evol. Microbiol.">
        <title>The Global Catalogue of Microorganisms (GCM) 10K type strain sequencing project: providing services to taxonomists for standard genome sequencing and annotation.</title>
        <authorList>
            <consortium name="The Broad Institute Genomics Platform"/>
            <consortium name="The Broad Institute Genome Sequencing Center for Infectious Disease"/>
            <person name="Wu L."/>
            <person name="Ma J."/>
        </authorList>
    </citation>
    <scope>NUCLEOTIDE SEQUENCE [LARGE SCALE GENOMIC DNA]</scope>
    <source>
        <strain evidence="4">CECT 7706</strain>
    </source>
</reference>
<dbReference type="EMBL" id="JAUFQS010000035">
    <property type="protein sequence ID" value="MDN3689538.1"/>
    <property type="molecule type" value="Genomic_DNA"/>
</dbReference>
<dbReference type="RefSeq" id="WP_163385899.1">
    <property type="nucleotide sequence ID" value="NZ_JAUFQS010000035.1"/>
</dbReference>
<keyword evidence="4" id="KW-1185">Reference proteome</keyword>
<gene>
    <name evidence="3" type="ORF">QWZ15_17050</name>
</gene>
<accession>A0ABT8CCJ8</accession>
<dbReference type="SUPFAM" id="SSF53649">
    <property type="entry name" value="Alkaline phosphatase-like"/>
    <property type="match status" value="1"/>
</dbReference>
<feature type="chain" id="PRO_5045527030" evidence="1">
    <location>
        <begin position="20"/>
        <end position="481"/>
    </location>
</feature>
<keyword evidence="1" id="KW-0732">Signal</keyword>
<name>A0ABT8CCJ8_9BACT</name>
<evidence type="ECO:0000256" key="1">
    <source>
        <dbReference type="SAM" id="SignalP"/>
    </source>
</evidence>
<feature type="signal peptide" evidence="1">
    <location>
        <begin position="1"/>
        <end position="19"/>
    </location>
</feature>
<dbReference type="InterPro" id="IPR000917">
    <property type="entry name" value="Sulfatase_N"/>
</dbReference>
<feature type="domain" description="Sulfatase N-terminal" evidence="2">
    <location>
        <begin position="34"/>
        <end position="327"/>
    </location>
</feature>
<dbReference type="InterPro" id="IPR017850">
    <property type="entry name" value="Alkaline_phosphatase_core_sf"/>
</dbReference>
<evidence type="ECO:0000313" key="3">
    <source>
        <dbReference type="EMBL" id="MDN3689538.1"/>
    </source>
</evidence>